<keyword evidence="1" id="KW-0812">Transmembrane</keyword>
<proteinExistence type="predicted"/>
<organism evidence="2 3">
    <name type="scientific">Orbilia blumenaviensis</name>
    <dbReference type="NCBI Taxonomy" id="1796055"/>
    <lineage>
        <taxon>Eukaryota</taxon>
        <taxon>Fungi</taxon>
        <taxon>Dikarya</taxon>
        <taxon>Ascomycota</taxon>
        <taxon>Pezizomycotina</taxon>
        <taxon>Orbiliomycetes</taxon>
        <taxon>Orbiliales</taxon>
        <taxon>Orbiliaceae</taxon>
        <taxon>Orbilia</taxon>
    </lineage>
</organism>
<keyword evidence="1" id="KW-0472">Membrane</keyword>
<evidence type="ECO:0000313" key="3">
    <source>
        <dbReference type="Proteomes" id="UP001373714"/>
    </source>
</evidence>
<feature type="transmembrane region" description="Helical" evidence="1">
    <location>
        <begin position="194"/>
        <end position="216"/>
    </location>
</feature>
<protein>
    <submittedName>
        <fullName evidence="2">Uncharacterized protein</fullName>
    </submittedName>
</protein>
<keyword evidence="1" id="KW-1133">Transmembrane helix</keyword>
<gene>
    <name evidence="2" type="ORF">TWF730_004676</name>
</gene>
<feature type="transmembrane region" description="Helical" evidence="1">
    <location>
        <begin position="305"/>
        <end position="328"/>
    </location>
</feature>
<feature type="transmembrane region" description="Helical" evidence="1">
    <location>
        <begin position="12"/>
        <end position="33"/>
    </location>
</feature>
<dbReference type="EMBL" id="JAVHNS010000019">
    <property type="protein sequence ID" value="KAK6330180.1"/>
    <property type="molecule type" value="Genomic_DNA"/>
</dbReference>
<dbReference type="Proteomes" id="UP001373714">
    <property type="component" value="Unassembled WGS sequence"/>
</dbReference>
<keyword evidence="3" id="KW-1185">Reference proteome</keyword>
<dbReference type="AlphaFoldDB" id="A0AAV9TWC8"/>
<name>A0AAV9TWC8_9PEZI</name>
<reference evidence="2 3" key="1">
    <citation type="submission" date="2019-10" db="EMBL/GenBank/DDBJ databases">
        <authorList>
            <person name="Palmer J.M."/>
        </authorList>
    </citation>
    <scope>NUCLEOTIDE SEQUENCE [LARGE SCALE GENOMIC DNA]</scope>
    <source>
        <strain evidence="2 3">TWF730</strain>
    </source>
</reference>
<feature type="transmembrane region" description="Helical" evidence="1">
    <location>
        <begin position="222"/>
        <end position="239"/>
    </location>
</feature>
<sequence length="443" mass="50729">MDQNTDPVNVAIFTALGTIVGYLGTEVASYSIFERLLWPTRHYNYDVSHPASLLWIAGLMPMGGPIHKAAIEALDKFVAGSLWHGYCRGKMLDSAFYKNRGRHYFVRTIEDQRKGLEQKDGRNGLWISVLELMEWPRQIPTWKNDPAAAIDMKGIISQLPFFELKLSRAPQQRPGGQEPAANVTGDMGPMRLRYIFGVLISEVTTIIFGIATAVVWKSPFAVWYFVPILLKFIALFFRVRRQPMKLPEEMGDHGDGELTLYEVDGHYRGFFLIHGPKYLVYQFFHHYGHPLRDNLGLFGDRVKEIVSMLTVVGFVFVYPVGLIAFIFASSDIQWVWLGYQLMTMISMHCYRFFGGEGRGSTEEWLARELGDSPEISRDSEVKDGDQEMITRKPVLFRDDESGLTIEAQLQSRMVESVRDGRKYREKRVERILEDHAKSGNPRV</sequence>
<evidence type="ECO:0000313" key="2">
    <source>
        <dbReference type="EMBL" id="KAK6330180.1"/>
    </source>
</evidence>
<accession>A0AAV9TWC8</accession>
<evidence type="ECO:0000256" key="1">
    <source>
        <dbReference type="SAM" id="Phobius"/>
    </source>
</evidence>
<comment type="caution">
    <text evidence="2">The sequence shown here is derived from an EMBL/GenBank/DDBJ whole genome shotgun (WGS) entry which is preliminary data.</text>
</comment>
<feature type="transmembrane region" description="Helical" evidence="1">
    <location>
        <begin position="334"/>
        <end position="353"/>
    </location>
</feature>